<organism evidence="4 5">
    <name type="scientific">Microbacterium nanhaiense</name>
    <dbReference type="NCBI Taxonomy" id="1301026"/>
    <lineage>
        <taxon>Bacteria</taxon>
        <taxon>Bacillati</taxon>
        <taxon>Actinomycetota</taxon>
        <taxon>Actinomycetes</taxon>
        <taxon>Micrococcales</taxon>
        <taxon>Microbacteriaceae</taxon>
        <taxon>Microbacterium</taxon>
    </lineage>
</organism>
<evidence type="ECO:0000259" key="3">
    <source>
        <dbReference type="Pfam" id="PF13399"/>
    </source>
</evidence>
<evidence type="ECO:0000313" key="5">
    <source>
        <dbReference type="Proteomes" id="UP000638043"/>
    </source>
</evidence>
<keyword evidence="5" id="KW-1185">Reference proteome</keyword>
<dbReference type="Pfam" id="PF13399">
    <property type="entry name" value="LytR_C"/>
    <property type="match status" value="1"/>
</dbReference>
<evidence type="ECO:0000313" key="4">
    <source>
        <dbReference type="EMBL" id="GGO62157.1"/>
    </source>
</evidence>
<dbReference type="Gene3D" id="3.30.70.2390">
    <property type="match status" value="1"/>
</dbReference>
<gene>
    <name evidence="4" type="ORF">GCM10010910_11580</name>
</gene>
<dbReference type="EMBL" id="BMMQ01000003">
    <property type="protein sequence ID" value="GGO62157.1"/>
    <property type="molecule type" value="Genomic_DNA"/>
</dbReference>
<dbReference type="RefSeq" id="WP_188700478.1">
    <property type="nucleotide sequence ID" value="NZ_BMMQ01000003.1"/>
</dbReference>
<keyword evidence="2" id="KW-0472">Membrane</keyword>
<feature type="domain" description="LytR/CpsA/Psr regulator C-terminal" evidence="3">
    <location>
        <begin position="88"/>
        <end position="176"/>
    </location>
</feature>
<proteinExistence type="predicted"/>
<evidence type="ECO:0000256" key="1">
    <source>
        <dbReference type="SAM" id="MobiDB-lite"/>
    </source>
</evidence>
<dbReference type="InterPro" id="IPR027381">
    <property type="entry name" value="LytR/CpsA/Psr_C"/>
</dbReference>
<keyword evidence="2" id="KW-0812">Transmembrane</keyword>
<protein>
    <recommendedName>
        <fullName evidence="3">LytR/CpsA/Psr regulator C-terminal domain-containing protein</fullName>
    </recommendedName>
</protein>
<feature type="transmembrane region" description="Helical" evidence="2">
    <location>
        <begin position="33"/>
        <end position="58"/>
    </location>
</feature>
<sequence>MPKHNFPRDRFDEIPRDPSRVGAHRAPRPRLRWLITLLWWLLTVVLLTTGGIFGFLALSNTGTIEPPASPAASEPADVEPELDTSAFIVVLNGTASPDAANAVEAELLAAGWADDSVAVFDSNATDFATTTVFYVTEDDRARALGVAEALGGAEVAQNAEFAEQSEGGFTIVVGLDRATE</sequence>
<accession>A0ABQ2N151</accession>
<feature type="region of interest" description="Disordered" evidence="1">
    <location>
        <begin position="1"/>
        <end position="24"/>
    </location>
</feature>
<feature type="compositionally biased region" description="Basic and acidic residues" evidence="1">
    <location>
        <begin position="1"/>
        <end position="19"/>
    </location>
</feature>
<dbReference type="Proteomes" id="UP000638043">
    <property type="component" value="Unassembled WGS sequence"/>
</dbReference>
<keyword evidence="2" id="KW-1133">Transmembrane helix</keyword>
<evidence type="ECO:0000256" key="2">
    <source>
        <dbReference type="SAM" id="Phobius"/>
    </source>
</evidence>
<name>A0ABQ2N151_9MICO</name>
<reference evidence="5" key="1">
    <citation type="journal article" date="2019" name="Int. J. Syst. Evol. Microbiol.">
        <title>The Global Catalogue of Microorganisms (GCM) 10K type strain sequencing project: providing services to taxonomists for standard genome sequencing and annotation.</title>
        <authorList>
            <consortium name="The Broad Institute Genomics Platform"/>
            <consortium name="The Broad Institute Genome Sequencing Center for Infectious Disease"/>
            <person name="Wu L."/>
            <person name="Ma J."/>
        </authorList>
    </citation>
    <scope>NUCLEOTIDE SEQUENCE [LARGE SCALE GENOMIC DNA]</scope>
    <source>
        <strain evidence="5">CGMCC 4.7181</strain>
    </source>
</reference>
<comment type="caution">
    <text evidence="4">The sequence shown here is derived from an EMBL/GenBank/DDBJ whole genome shotgun (WGS) entry which is preliminary data.</text>
</comment>